<protein>
    <recommendedName>
        <fullName evidence="1">Serine aminopeptidase S33 domain-containing protein</fullName>
    </recommendedName>
</protein>
<gene>
    <name evidence="2" type="ORF">HAKA00212_LOCUS20245</name>
</gene>
<proteinExistence type="predicted"/>
<accession>A0A7S4DCL2</accession>
<evidence type="ECO:0000313" key="2">
    <source>
        <dbReference type="EMBL" id="CAE0641417.1"/>
    </source>
</evidence>
<dbReference type="InterPro" id="IPR051044">
    <property type="entry name" value="MAG_DAG_Lipase"/>
</dbReference>
<dbReference type="PANTHER" id="PTHR11614">
    <property type="entry name" value="PHOSPHOLIPASE-RELATED"/>
    <property type="match status" value="1"/>
</dbReference>
<name>A0A7S4DCL2_HETAK</name>
<dbReference type="PRINTS" id="PR00111">
    <property type="entry name" value="ABHYDROLASE"/>
</dbReference>
<reference evidence="2" key="1">
    <citation type="submission" date="2021-01" db="EMBL/GenBank/DDBJ databases">
        <authorList>
            <person name="Corre E."/>
            <person name="Pelletier E."/>
            <person name="Niang G."/>
            <person name="Scheremetjew M."/>
            <person name="Finn R."/>
            <person name="Kale V."/>
            <person name="Holt S."/>
            <person name="Cochrane G."/>
            <person name="Meng A."/>
            <person name="Brown T."/>
            <person name="Cohen L."/>
        </authorList>
    </citation>
    <scope>NUCLEOTIDE SEQUENCE</scope>
    <source>
        <strain evidence="2">CCMP3107</strain>
    </source>
</reference>
<dbReference type="Pfam" id="PF12146">
    <property type="entry name" value="Hydrolase_4"/>
    <property type="match status" value="1"/>
</dbReference>
<dbReference type="InterPro" id="IPR022742">
    <property type="entry name" value="Hydrolase_4"/>
</dbReference>
<sequence length="357" mass="39924">MTMTMSPNLNNLNLAVLASTLFCAVGLSLPFARNIFAPHATDSGESRRRLTNDPSRLNVPSGVDWNEEYHINDRGMALYSQSFRPNNQEPKGLMLLCHGYAETSLWYFRDIAMDWVKEGYACVALDYEGHGKSDGLHAYIPDFDKMVDDVAVFHEKVAARPENAGLPRFLHGESMGGAVAIELSLRRPQLYQGMVLQAPMCKISEKVKPPAPIIGALRGLARIFPERAWTPSPDVQKNAYSDPAELRAARRYTFAYTRKVRLGTAIQMMSFSEGLEGRLGRVRLPFLLLHGGADRVTDPGVSRALHEAAASEDKTFKLYDGLWHKLLCEPPEMKKQVWEDITAWVNKRASKEGIKSS</sequence>
<organism evidence="2">
    <name type="scientific">Heterosigma akashiwo</name>
    <name type="common">Chromophytic alga</name>
    <name type="synonym">Heterosigma carterae</name>
    <dbReference type="NCBI Taxonomy" id="2829"/>
    <lineage>
        <taxon>Eukaryota</taxon>
        <taxon>Sar</taxon>
        <taxon>Stramenopiles</taxon>
        <taxon>Ochrophyta</taxon>
        <taxon>Raphidophyceae</taxon>
        <taxon>Chattonellales</taxon>
        <taxon>Chattonellaceae</taxon>
        <taxon>Heterosigma</taxon>
    </lineage>
</organism>
<dbReference type="InterPro" id="IPR029058">
    <property type="entry name" value="AB_hydrolase_fold"/>
</dbReference>
<dbReference type="SUPFAM" id="SSF53474">
    <property type="entry name" value="alpha/beta-Hydrolases"/>
    <property type="match status" value="1"/>
</dbReference>
<dbReference type="AlphaFoldDB" id="A0A7S4DCL2"/>
<feature type="domain" description="Serine aminopeptidase S33" evidence="1">
    <location>
        <begin position="88"/>
        <end position="330"/>
    </location>
</feature>
<evidence type="ECO:0000259" key="1">
    <source>
        <dbReference type="Pfam" id="PF12146"/>
    </source>
</evidence>
<dbReference type="InterPro" id="IPR000073">
    <property type="entry name" value="AB_hydrolase_1"/>
</dbReference>
<dbReference type="Gene3D" id="3.40.50.1820">
    <property type="entry name" value="alpha/beta hydrolase"/>
    <property type="match status" value="1"/>
</dbReference>
<dbReference type="EMBL" id="HBIU01045000">
    <property type="protein sequence ID" value="CAE0641417.1"/>
    <property type="molecule type" value="Transcribed_RNA"/>
</dbReference>